<dbReference type="GO" id="GO:0005886">
    <property type="term" value="C:plasma membrane"/>
    <property type="evidence" value="ECO:0007669"/>
    <property type="project" value="UniProtKB-SubCell"/>
</dbReference>
<dbReference type="PANTHER" id="PTHR30250">
    <property type="entry name" value="PST FAMILY PREDICTED COLANIC ACID TRANSPORTER"/>
    <property type="match status" value="1"/>
</dbReference>
<gene>
    <name evidence="8" type="ORF">FB458_1779</name>
</gene>
<dbReference type="EMBL" id="VFMN01000001">
    <property type="protein sequence ID" value="TQJ08687.1"/>
    <property type="molecule type" value="Genomic_DNA"/>
</dbReference>
<evidence type="ECO:0000256" key="4">
    <source>
        <dbReference type="ARBA" id="ARBA00022989"/>
    </source>
</evidence>
<evidence type="ECO:0000256" key="7">
    <source>
        <dbReference type="SAM" id="Phobius"/>
    </source>
</evidence>
<dbReference type="PANTHER" id="PTHR30250:SF11">
    <property type="entry name" value="O-ANTIGEN TRANSPORTER-RELATED"/>
    <property type="match status" value="1"/>
</dbReference>
<feature type="transmembrane region" description="Helical" evidence="7">
    <location>
        <begin position="673"/>
        <end position="694"/>
    </location>
</feature>
<evidence type="ECO:0000256" key="3">
    <source>
        <dbReference type="ARBA" id="ARBA00022692"/>
    </source>
</evidence>
<evidence type="ECO:0000256" key="2">
    <source>
        <dbReference type="ARBA" id="ARBA00022475"/>
    </source>
</evidence>
<comment type="caution">
    <text evidence="8">The sequence shown here is derived from an EMBL/GenBank/DDBJ whole genome shotgun (WGS) entry which is preliminary data.</text>
</comment>
<proteinExistence type="predicted"/>
<dbReference type="AlphaFoldDB" id="A0A542E007"/>
<feature type="region of interest" description="Disordered" evidence="6">
    <location>
        <begin position="490"/>
        <end position="521"/>
    </location>
</feature>
<feature type="transmembrane region" description="Helical" evidence="7">
    <location>
        <begin position="423"/>
        <end position="442"/>
    </location>
</feature>
<protein>
    <submittedName>
        <fullName evidence="8">O-antigen/teichoic acid export membrane protein</fullName>
    </submittedName>
</protein>
<keyword evidence="2" id="KW-1003">Cell membrane</keyword>
<feature type="transmembrane region" description="Helical" evidence="7">
    <location>
        <begin position="448"/>
        <end position="472"/>
    </location>
</feature>
<evidence type="ECO:0000313" key="9">
    <source>
        <dbReference type="Proteomes" id="UP000317893"/>
    </source>
</evidence>
<dbReference type="Proteomes" id="UP000317893">
    <property type="component" value="Unassembled WGS sequence"/>
</dbReference>
<comment type="subcellular location">
    <subcellularLocation>
        <location evidence="1">Cell membrane</location>
        <topology evidence="1">Multi-pass membrane protein</topology>
    </subcellularLocation>
</comment>
<organism evidence="8 9">
    <name type="scientific">Lapillicoccus jejuensis</name>
    <dbReference type="NCBI Taxonomy" id="402171"/>
    <lineage>
        <taxon>Bacteria</taxon>
        <taxon>Bacillati</taxon>
        <taxon>Actinomycetota</taxon>
        <taxon>Actinomycetes</taxon>
        <taxon>Micrococcales</taxon>
        <taxon>Intrasporangiaceae</taxon>
        <taxon>Lapillicoccus</taxon>
    </lineage>
</organism>
<dbReference type="InterPro" id="IPR050833">
    <property type="entry name" value="Poly_Biosynth_Transport"/>
</dbReference>
<feature type="transmembrane region" description="Helical" evidence="7">
    <location>
        <begin position="66"/>
        <end position="90"/>
    </location>
</feature>
<sequence>MTTTTDTTQDAARAAAAAGDPAAAGFPVVGDVGDVGDLGDVDTSRVERRVGDRAADEAAASGLKRIAAISASLVSTYALTSALGLAFWLLAARQFSVSSVGVGGAAISMMTLLGTFGTCGLGTLLISRLPRTEQGDRRVLVRTALAFTATVSAVLAVVVPLVAYHLVGLENLGPIVGSPWSVLAFAAGTALMSVGLVADQAVLVLGSGRLQTERNAVASVVKLAVLGGLALAGATGGMTIFVAWAIGTLVSLPLVAWRTRGGRALEHPGRLVDPRRLRGLGRLALSHHALNTTLQAPLQLLPLLVLVIVSSRENGIFTSALQVTGVVFTLPYSITVGLFASADGDERAVLSRMRLTLPVSLGISLLANLLLFPLAPYVLRVFGAAYSDEGATILRVMALAGLFFVVKDHFVALRRVQDRTTNATLVMVGFTVAELAAAYVGARTTGGALGMAVGWVCVLAVEAVVLSVPLLVAARPGLLARVPVPARRGSTATTATVTDVPAEPSGTTAATPTPRPARPEPAWLRRGRHLARRIGPGPALLLMCAGLLPMAYGVASARELGTSGPAQGLYVLGLLVVFVPAAVGILLPRARTSTRVLLALAMALLLQLTRLVLYPTRFMFHDELIHANVLRLLGDSGRLFTENSLLPVTSYYPGLEVATDAVQQLTGIAPHTAAVVVLLAARLVIALALLLLVAHLTGSRRAGAAAVVVYACNPQMLFFNSQFSYQTLALPLAVLTVYLVATRVQGTRTSLLPGALASVAVVFTHHVTAVLLIAVFVVWWALELGLRRGRPNAGRSLAAMVAVAVAAFAVTLLNPGNSLVSYLTAIGDSSANALVKVLSGQQQRKVFQNSAGVLTQPWEQVLIVASLVLTLAVLVPALWRARTLLRRRVAVVTLLLLVAVIYPIIPGGHLTVSTAEVGDRSAGFVFLGVAFVVAWWIWRTPVRWWRTAVLSAGAAVVFLGSIILGAGSVSSQLPGPFRVSDDARTVDADNLAAADWMAQNLPAESRVYADRVGALLAAADGHQYAVTHIGTGVDASRLLLDPQFTPEDVREIKAAGIRYLVADRRNAFGLPNQGVYIESGEFGGDDRTTPVPAQALRKFSSVPGVDVLYDNGSVVVYDLGALEQGGAS</sequence>
<evidence type="ECO:0000313" key="8">
    <source>
        <dbReference type="EMBL" id="TQJ08687.1"/>
    </source>
</evidence>
<evidence type="ECO:0000256" key="1">
    <source>
        <dbReference type="ARBA" id="ARBA00004651"/>
    </source>
</evidence>
<keyword evidence="4 7" id="KW-1133">Transmembrane helix</keyword>
<feature type="transmembrane region" description="Helical" evidence="7">
    <location>
        <begin position="391"/>
        <end position="411"/>
    </location>
</feature>
<name>A0A542E007_9MICO</name>
<evidence type="ECO:0000256" key="6">
    <source>
        <dbReference type="SAM" id="MobiDB-lite"/>
    </source>
</evidence>
<feature type="transmembrane region" description="Helical" evidence="7">
    <location>
        <begin position="891"/>
        <end position="909"/>
    </location>
</feature>
<keyword evidence="9" id="KW-1185">Reference proteome</keyword>
<feature type="transmembrane region" description="Helical" evidence="7">
    <location>
        <begin position="861"/>
        <end position="879"/>
    </location>
</feature>
<feature type="transmembrane region" description="Helical" evidence="7">
    <location>
        <begin position="761"/>
        <end position="782"/>
    </location>
</feature>
<feature type="transmembrane region" description="Helical" evidence="7">
    <location>
        <begin position="596"/>
        <end position="614"/>
    </location>
</feature>
<feature type="transmembrane region" description="Helical" evidence="7">
    <location>
        <begin position="102"/>
        <end position="127"/>
    </location>
</feature>
<feature type="transmembrane region" description="Helical" evidence="7">
    <location>
        <begin position="355"/>
        <end position="379"/>
    </location>
</feature>
<feature type="transmembrane region" description="Helical" evidence="7">
    <location>
        <begin position="139"/>
        <end position="162"/>
    </location>
</feature>
<keyword evidence="5 7" id="KW-0472">Membrane</keyword>
<feature type="transmembrane region" description="Helical" evidence="7">
    <location>
        <begin position="567"/>
        <end position="587"/>
    </location>
</feature>
<dbReference type="OrthoDB" id="30633at2"/>
<feature type="transmembrane region" description="Helical" evidence="7">
    <location>
        <begin position="921"/>
        <end position="938"/>
    </location>
</feature>
<feature type="compositionally biased region" description="Low complexity" evidence="6">
    <location>
        <begin position="491"/>
        <end position="512"/>
    </location>
</feature>
<dbReference type="RefSeq" id="WP_141848172.1">
    <property type="nucleotide sequence ID" value="NZ_BAAAPR010000004.1"/>
</dbReference>
<feature type="transmembrane region" description="Helical" evidence="7">
    <location>
        <begin position="182"/>
        <end position="204"/>
    </location>
</feature>
<keyword evidence="3 7" id="KW-0812">Transmembrane</keyword>
<feature type="transmembrane region" description="Helical" evidence="7">
    <location>
        <begin position="794"/>
        <end position="813"/>
    </location>
</feature>
<accession>A0A542E007</accession>
<feature type="transmembrane region" description="Helical" evidence="7">
    <location>
        <begin position="534"/>
        <end position="555"/>
    </location>
</feature>
<reference evidence="8 9" key="1">
    <citation type="submission" date="2019-06" db="EMBL/GenBank/DDBJ databases">
        <title>Sequencing the genomes of 1000 actinobacteria strains.</title>
        <authorList>
            <person name="Klenk H.-P."/>
        </authorList>
    </citation>
    <scope>NUCLEOTIDE SEQUENCE [LARGE SCALE GENOMIC DNA]</scope>
    <source>
        <strain evidence="8 9">DSM 18607</strain>
    </source>
</reference>
<feature type="transmembrane region" description="Helical" evidence="7">
    <location>
        <begin position="723"/>
        <end position="741"/>
    </location>
</feature>
<feature type="transmembrane region" description="Helical" evidence="7">
    <location>
        <begin position="950"/>
        <end position="969"/>
    </location>
</feature>
<evidence type="ECO:0000256" key="5">
    <source>
        <dbReference type="ARBA" id="ARBA00023136"/>
    </source>
</evidence>